<dbReference type="InterPro" id="IPR011333">
    <property type="entry name" value="SKP1/BTB/POZ_sf"/>
</dbReference>
<dbReference type="PANTHER" id="PTHR47843:SF5">
    <property type="entry name" value="BTB_POZ DOMAIN PROTEIN"/>
    <property type="match status" value="1"/>
</dbReference>
<name>A0A553IAA4_9PEZI</name>
<accession>A0A553IAA4</accession>
<dbReference type="AlphaFoldDB" id="A0A553IAA4"/>
<dbReference type="EMBL" id="VFLP01000007">
    <property type="protein sequence ID" value="TRX97131.1"/>
    <property type="molecule type" value="Genomic_DNA"/>
</dbReference>
<dbReference type="CDD" id="cd18186">
    <property type="entry name" value="BTB_POZ_ZBTB_KLHL-like"/>
    <property type="match status" value="1"/>
</dbReference>
<dbReference type="Proteomes" id="UP000319160">
    <property type="component" value="Unassembled WGS sequence"/>
</dbReference>
<gene>
    <name evidence="2" type="ORF">FHL15_001925</name>
</gene>
<keyword evidence="3" id="KW-1185">Reference proteome</keyword>
<dbReference type="SMART" id="SM00225">
    <property type="entry name" value="BTB"/>
    <property type="match status" value="1"/>
</dbReference>
<evidence type="ECO:0000313" key="3">
    <source>
        <dbReference type="Proteomes" id="UP000319160"/>
    </source>
</evidence>
<dbReference type="PANTHER" id="PTHR47843">
    <property type="entry name" value="BTB DOMAIN-CONTAINING PROTEIN-RELATED"/>
    <property type="match status" value="1"/>
</dbReference>
<dbReference type="InterPro" id="IPR000210">
    <property type="entry name" value="BTB/POZ_dom"/>
</dbReference>
<dbReference type="STRING" id="2512241.A0A553IAA4"/>
<dbReference type="PROSITE" id="PS50097">
    <property type="entry name" value="BTB"/>
    <property type="match status" value="1"/>
</dbReference>
<evidence type="ECO:0000313" key="2">
    <source>
        <dbReference type="EMBL" id="TRX97131.1"/>
    </source>
</evidence>
<dbReference type="SUPFAM" id="SSF54695">
    <property type="entry name" value="POZ domain"/>
    <property type="match status" value="1"/>
</dbReference>
<dbReference type="OrthoDB" id="6359816at2759"/>
<evidence type="ECO:0000259" key="1">
    <source>
        <dbReference type="PROSITE" id="PS50097"/>
    </source>
</evidence>
<protein>
    <recommendedName>
        <fullName evidence="1">BTB domain-containing protein</fullName>
    </recommendedName>
</protein>
<feature type="domain" description="BTB" evidence="1">
    <location>
        <begin position="15"/>
        <end position="87"/>
    </location>
</feature>
<proteinExistence type="predicted"/>
<dbReference type="Gene3D" id="3.30.710.10">
    <property type="entry name" value="Potassium Channel Kv1.1, Chain A"/>
    <property type="match status" value="1"/>
</dbReference>
<dbReference type="Pfam" id="PF00651">
    <property type="entry name" value="BTB"/>
    <property type="match status" value="1"/>
</dbReference>
<comment type="caution">
    <text evidence="2">The sequence shown here is derived from an EMBL/GenBank/DDBJ whole genome shotgun (WGS) entry which is preliminary data.</text>
</comment>
<organism evidence="2 3">
    <name type="scientific">Xylaria flabelliformis</name>
    <dbReference type="NCBI Taxonomy" id="2512241"/>
    <lineage>
        <taxon>Eukaryota</taxon>
        <taxon>Fungi</taxon>
        <taxon>Dikarya</taxon>
        <taxon>Ascomycota</taxon>
        <taxon>Pezizomycotina</taxon>
        <taxon>Sordariomycetes</taxon>
        <taxon>Xylariomycetidae</taxon>
        <taxon>Xylariales</taxon>
        <taxon>Xylariaceae</taxon>
        <taxon>Xylaria</taxon>
    </lineage>
</organism>
<sequence length="230" mass="26017">MAKFLKNLLSSGDYADLKIVCKDQEFQVHKVIVCAQSPVLAAALKGAKSLTRSQESKTNTYHVTDFDPTIVKCMIDYMYAGEYSQTPPDYRNDSKDQAQTTESKVWIYHGLVNCIADYFDVPELAEKATSTLDRLIQKHWSEDAFCNLFYETLGRTTDKGFRTMLATAAMDHLGELTARGLFNGADPSDELTPTIGKAYYYIRRFPDAPDQEIATFWLNLWLARAGVKIH</sequence>
<reference evidence="3" key="1">
    <citation type="submission" date="2019-06" db="EMBL/GenBank/DDBJ databases">
        <title>Draft genome sequence of the griseofulvin-producing fungus Xylaria cubensis strain G536.</title>
        <authorList>
            <person name="Mead M.E."/>
            <person name="Raja H.A."/>
            <person name="Steenwyk J.L."/>
            <person name="Knowles S.L."/>
            <person name="Oberlies N.H."/>
            <person name="Rokas A."/>
        </authorList>
    </citation>
    <scope>NUCLEOTIDE SEQUENCE [LARGE SCALE GENOMIC DNA]</scope>
    <source>
        <strain evidence="3">G536</strain>
    </source>
</reference>